<dbReference type="AlphaFoldDB" id="A0A915DT59"/>
<protein>
    <submittedName>
        <fullName evidence="2">Maturase K</fullName>
    </submittedName>
</protein>
<organism evidence="1 2">
    <name type="scientific">Ditylenchus dipsaci</name>
    <dbReference type="NCBI Taxonomy" id="166011"/>
    <lineage>
        <taxon>Eukaryota</taxon>
        <taxon>Metazoa</taxon>
        <taxon>Ecdysozoa</taxon>
        <taxon>Nematoda</taxon>
        <taxon>Chromadorea</taxon>
        <taxon>Rhabditida</taxon>
        <taxon>Tylenchina</taxon>
        <taxon>Tylenchomorpha</taxon>
        <taxon>Sphaerularioidea</taxon>
        <taxon>Anguinidae</taxon>
        <taxon>Anguininae</taxon>
        <taxon>Ditylenchus</taxon>
    </lineage>
</organism>
<reference evidence="2" key="1">
    <citation type="submission" date="2022-11" db="UniProtKB">
        <authorList>
            <consortium name="WormBaseParasite"/>
        </authorList>
    </citation>
    <scope>IDENTIFICATION</scope>
</reference>
<dbReference type="WBParaSite" id="jg22659">
    <property type="protein sequence ID" value="jg22659"/>
    <property type="gene ID" value="jg22659"/>
</dbReference>
<evidence type="ECO:0000313" key="2">
    <source>
        <dbReference type="WBParaSite" id="jg22659"/>
    </source>
</evidence>
<keyword evidence="1" id="KW-1185">Reference proteome</keyword>
<name>A0A915DT59_9BILA</name>
<dbReference type="Proteomes" id="UP000887574">
    <property type="component" value="Unplaced"/>
</dbReference>
<accession>A0A915DT59</accession>
<proteinExistence type="predicted"/>
<sequence>MVLRFGAFLEQDAYLSFLHSFTIAYLSSHPKWSRSLECFANPLDELWNDYLHRLTPSFMLMSLENPSRAFVNEDIDFSSRFISIAIHLITSNPRGLL</sequence>
<evidence type="ECO:0000313" key="1">
    <source>
        <dbReference type="Proteomes" id="UP000887574"/>
    </source>
</evidence>